<name>A0A1Y5EP21_COLPS</name>
<dbReference type="Pfam" id="PF00593">
    <property type="entry name" value="TonB_dep_Rec_b-barrel"/>
    <property type="match status" value="1"/>
</dbReference>
<dbReference type="AlphaFoldDB" id="A0A1Y5EP21"/>
<dbReference type="PANTHER" id="PTHR32552">
    <property type="entry name" value="FERRICHROME IRON RECEPTOR-RELATED"/>
    <property type="match status" value="1"/>
</dbReference>
<organism evidence="16 17">
    <name type="scientific">Colwellia psychrerythraea</name>
    <name type="common">Vibrio psychroerythus</name>
    <dbReference type="NCBI Taxonomy" id="28229"/>
    <lineage>
        <taxon>Bacteria</taxon>
        <taxon>Pseudomonadati</taxon>
        <taxon>Pseudomonadota</taxon>
        <taxon>Gammaproteobacteria</taxon>
        <taxon>Alteromonadales</taxon>
        <taxon>Colwelliaceae</taxon>
        <taxon>Colwellia</taxon>
    </lineage>
</organism>
<comment type="caution">
    <text evidence="16">The sequence shown here is derived from an EMBL/GenBank/DDBJ whole genome shotgun (WGS) entry which is preliminary data.</text>
</comment>
<dbReference type="InterPro" id="IPR036942">
    <property type="entry name" value="Beta-barrel_TonB_sf"/>
</dbReference>
<feature type="domain" description="TonB-dependent receptor-like beta-barrel" evidence="14">
    <location>
        <begin position="260"/>
        <end position="646"/>
    </location>
</feature>
<keyword evidence="5 11" id="KW-0812">Transmembrane</keyword>
<dbReference type="GO" id="GO:0009279">
    <property type="term" value="C:cell outer membrane"/>
    <property type="evidence" value="ECO:0007669"/>
    <property type="project" value="UniProtKB-SubCell"/>
</dbReference>
<keyword evidence="13" id="KW-0732">Signal</keyword>
<dbReference type="PANTHER" id="PTHR32552:SF81">
    <property type="entry name" value="TONB-DEPENDENT OUTER MEMBRANE RECEPTOR"/>
    <property type="match status" value="1"/>
</dbReference>
<evidence type="ECO:0000256" key="10">
    <source>
        <dbReference type="ARBA" id="ARBA00023237"/>
    </source>
</evidence>
<dbReference type="Pfam" id="PF07715">
    <property type="entry name" value="Plug"/>
    <property type="match status" value="1"/>
</dbReference>
<evidence type="ECO:0000256" key="7">
    <source>
        <dbReference type="ARBA" id="ARBA00023065"/>
    </source>
</evidence>
<dbReference type="GO" id="GO:0006826">
    <property type="term" value="P:iron ion transport"/>
    <property type="evidence" value="ECO:0007669"/>
    <property type="project" value="UniProtKB-KW"/>
</dbReference>
<dbReference type="InterPro" id="IPR039426">
    <property type="entry name" value="TonB-dep_rcpt-like"/>
</dbReference>
<reference evidence="17" key="1">
    <citation type="journal article" date="2017" name="Proc. Natl. Acad. Sci. U.S.A.">
        <title>Simulation of Deepwater Horizon oil plume reveals substrate specialization within a complex community of hydrocarbon degraders.</title>
        <authorList>
            <person name="Hu P."/>
            <person name="Dubinsky E.A."/>
            <person name="Probst A.J."/>
            <person name="Wang J."/>
            <person name="Sieber C.M.K."/>
            <person name="Tom L.M."/>
            <person name="Gardinali P."/>
            <person name="Banfield J.F."/>
            <person name="Atlas R.M."/>
            <person name="Andersen G.L."/>
        </authorList>
    </citation>
    <scope>NUCLEOTIDE SEQUENCE [LARGE SCALE GENOMIC DNA]</scope>
</reference>
<dbReference type="InterPro" id="IPR012910">
    <property type="entry name" value="Plug_dom"/>
</dbReference>
<evidence type="ECO:0000256" key="1">
    <source>
        <dbReference type="ARBA" id="ARBA00004571"/>
    </source>
</evidence>
<evidence type="ECO:0000256" key="2">
    <source>
        <dbReference type="ARBA" id="ARBA00022448"/>
    </source>
</evidence>
<keyword evidence="4" id="KW-0410">Iron transport</keyword>
<dbReference type="EMBL" id="MAAF01000040">
    <property type="protein sequence ID" value="OUR82377.1"/>
    <property type="molecule type" value="Genomic_DNA"/>
</dbReference>
<evidence type="ECO:0000259" key="14">
    <source>
        <dbReference type="Pfam" id="PF00593"/>
    </source>
</evidence>
<feature type="signal peptide" evidence="13">
    <location>
        <begin position="1"/>
        <end position="26"/>
    </location>
</feature>
<protein>
    <submittedName>
        <fullName evidence="16">TonB-dependent receptor</fullName>
    </submittedName>
</protein>
<evidence type="ECO:0000256" key="5">
    <source>
        <dbReference type="ARBA" id="ARBA00022692"/>
    </source>
</evidence>
<evidence type="ECO:0000256" key="8">
    <source>
        <dbReference type="ARBA" id="ARBA00023077"/>
    </source>
</evidence>
<dbReference type="PROSITE" id="PS52016">
    <property type="entry name" value="TONB_DEPENDENT_REC_3"/>
    <property type="match status" value="1"/>
</dbReference>
<evidence type="ECO:0000313" key="17">
    <source>
        <dbReference type="Proteomes" id="UP000243053"/>
    </source>
</evidence>
<evidence type="ECO:0000256" key="11">
    <source>
        <dbReference type="PROSITE-ProRule" id="PRU01360"/>
    </source>
</evidence>
<accession>A0A1Y5EP21</accession>
<keyword evidence="16" id="KW-0675">Receptor</keyword>
<keyword evidence="9 11" id="KW-0472">Membrane</keyword>
<dbReference type="Gene3D" id="2.40.170.20">
    <property type="entry name" value="TonB-dependent receptor, beta-barrel domain"/>
    <property type="match status" value="1"/>
</dbReference>
<dbReference type="Proteomes" id="UP000243053">
    <property type="component" value="Unassembled WGS sequence"/>
</dbReference>
<evidence type="ECO:0000256" key="3">
    <source>
        <dbReference type="ARBA" id="ARBA00022452"/>
    </source>
</evidence>
<evidence type="ECO:0000256" key="12">
    <source>
        <dbReference type="RuleBase" id="RU003357"/>
    </source>
</evidence>
<feature type="chain" id="PRO_5013368562" evidence="13">
    <location>
        <begin position="27"/>
        <end position="684"/>
    </location>
</feature>
<evidence type="ECO:0000256" key="13">
    <source>
        <dbReference type="SAM" id="SignalP"/>
    </source>
</evidence>
<gene>
    <name evidence="16" type="ORF">A9Q75_06605</name>
</gene>
<dbReference type="InterPro" id="IPR000531">
    <property type="entry name" value="Beta-barrel_TonB"/>
</dbReference>
<keyword evidence="2 11" id="KW-0813">Transport</keyword>
<evidence type="ECO:0000259" key="15">
    <source>
        <dbReference type="Pfam" id="PF07715"/>
    </source>
</evidence>
<keyword evidence="7" id="KW-0406">Ion transport</keyword>
<dbReference type="SUPFAM" id="SSF56935">
    <property type="entry name" value="Porins"/>
    <property type="match status" value="1"/>
</dbReference>
<keyword evidence="10 11" id="KW-0998">Cell outer membrane</keyword>
<feature type="domain" description="TonB-dependent receptor plug" evidence="15">
    <location>
        <begin position="50"/>
        <end position="162"/>
    </location>
</feature>
<evidence type="ECO:0000256" key="4">
    <source>
        <dbReference type="ARBA" id="ARBA00022496"/>
    </source>
</evidence>
<dbReference type="CDD" id="cd01347">
    <property type="entry name" value="ligand_gated_channel"/>
    <property type="match status" value="1"/>
</dbReference>
<evidence type="ECO:0000256" key="9">
    <source>
        <dbReference type="ARBA" id="ARBA00023136"/>
    </source>
</evidence>
<proteinExistence type="inferred from homology"/>
<comment type="subcellular location">
    <subcellularLocation>
        <location evidence="1 11">Cell outer membrane</location>
        <topology evidence="1 11">Multi-pass membrane protein</topology>
    </subcellularLocation>
</comment>
<comment type="similarity">
    <text evidence="11 12">Belongs to the TonB-dependent receptor family.</text>
</comment>
<keyword evidence="3 11" id="KW-1134">Transmembrane beta strand</keyword>
<keyword evidence="6" id="KW-0408">Iron</keyword>
<sequence length="684" mass="75576">MKNSIFKINTITAALFSALVMPCAFAEGDAAQLQSMEHITVLGEKTERSLKDTSSSVSIITEEDLKTMQSLTMSDAISDIPNVVVLSGAAPDIRGVSGNGGASGFNAFSGGAKARVSTLIDGVVEPFVAFVTADSGIWDVEQVEVFRGPQSTNNGRNSIGGAVYVKTKDPTFDWEGAARLGYRNQDSYVDSSVVISGPLVEDELAFRASFQRLDGDTIDNPVIFEANPPEHDLNAIETNRLKTKLLWKPNAIEDFSALLTYSTNDEKGNSGRKYYVGDDPYSYEPINPTYMDTESETISLKLDYEINDYLSVDFLAAVMDYQWAMDTYDETQAKEQFVKMDENNTTIDAKINFGNNNPTLNGFIGFAHFEREQDFYSKGAFPYNGDDISDSNAIYGDVSYNFANAWTVIAGGRVEKETQKRDFSMPNNDINNVKLDESNTISLPKLVLQYQISDETTLSLSGRRGYNSAGGALSWPTKQYYYYDAETVNTYEFTVRSSLSNDVNLSANMFFNNFDDYQALSSSRTIVNMDDAQTYGLELEMSAIITDDFQVNAGLGLLKTEIKDAGDDYAEATGNELNSAPEITANVSGKYWLTEAFNVGVSVNYVDEYFGDFANTEERKAGGYVLTRLNVNYETENWLIAAFINNALDEQELISNEPVGRSYPRGYSAIVEPRNIGASVTYSF</sequence>
<evidence type="ECO:0000313" key="16">
    <source>
        <dbReference type="EMBL" id="OUR82377.1"/>
    </source>
</evidence>
<evidence type="ECO:0000256" key="6">
    <source>
        <dbReference type="ARBA" id="ARBA00023004"/>
    </source>
</evidence>
<keyword evidence="8 12" id="KW-0798">TonB box</keyword>